<evidence type="ECO:0000313" key="3">
    <source>
        <dbReference type="Proteomes" id="UP001337723"/>
    </source>
</evidence>
<dbReference type="AlphaFoldDB" id="A0AA48KJA6"/>
<evidence type="ECO:0000313" key="2">
    <source>
        <dbReference type="EMBL" id="BDW83850.1"/>
    </source>
</evidence>
<sequence>MSTGQIIQLVLQGLVFVAWAGLMFRTLFLLRARAADQTGAGLPGPGSFLTQASHWLRSDEDRAERKTLGFMTFVLIAMTLSTAFLGAPTAG</sequence>
<dbReference type="KEGG" id="rmai:MACH21_00270"/>
<dbReference type="Proteomes" id="UP001337723">
    <property type="component" value="Chromosome"/>
</dbReference>
<keyword evidence="1" id="KW-0472">Membrane</keyword>
<organism evidence="2 3">
    <name type="scientific">Roseicyclus marinus</name>
    <dbReference type="NCBI Taxonomy" id="2161673"/>
    <lineage>
        <taxon>Bacteria</taxon>
        <taxon>Pseudomonadati</taxon>
        <taxon>Pseudomonadota</taxon>
        <taxon>Alphaproteobacteria</taxon>
        <taxon>Rhodobacterales</taxon>
        <taxon>Roseobacteraceae</taxon>
        <taxon>Roseicyclus</taxon>
    </lineage>
</organism>
<dbReference type="RefSeq" id="WP_338273334.1">
    <property type="nucleotide sequence ID" value="NZ_AP027266.1"/>
</dbReference>
<feature type="transmembrane region" description="Helical" evidence="1">
    <location>
        <begin position="6"/>
        <end position="24"/>
    </location>
</feature>
<name>A0AA48KJA6_9RHOB</name>
<proteinExistence type="predicted"/>
<keyword evidence="3" id="KW-1185">Reference proteome</keyword>
<keyword evidence="1" id="KW-0812">Transmembrane</keyword>
<evidence type="ECO:0000256" key="1">
    <source>
        <dbReference type="SAM" id="Phobius"/>
    </source>
</evidence>
<reference evidence="2 3" key="1">
    <citation type="submission" date="2023-01" db="EMBL/GenBank/DDBJ databases">
        <title>Complete genome sequence of Roseicyclus marinus strain Dej080120_10.</title>
        <authorList>
            <person name="Ueki S."/>
            <person name="Maruyama F."/>
        </authorList>
    </citation>
    <scope>NUCLEOTIDE SEQUENCE [LARGE SCALE GENOMIC DNA]</scope>
    <source>
        <strain evidence="2 3">Dej080120_10</strain>
    </source>
</reference>
<keyword evidence="1" id="KW-1133">Transmembrane helix</keyword>
<gene>
    <name evidence="2" type="ORF">MACH21_00270</name>
</gene>
<accession>A0AA48KJA6</accession>
<feature type="transmembrane region" description="Helical" evidence="1">
    <location>
        <begin position="67"/>
        <end position="87"/>
    </location>
</feature>
<dbReference type="EMBL" id="AP027266">
    <property type="protein sequence ID" value="BDW83850.1"/>
    <property type="molecule type" value="Genomic_DNA"/>
</dbReference>
<protein>
    <submittedName>
        <fullName evidence="2">Uncharacterized protein</fullName>
    </submittedName>
</protein>